<comment type="caution">
    <text evidence="2">The sequence shown here is derived from an EMBL/GenBank/DDBJ whole genome shotgun (WGS) entry which is preliminary data.</text>
</comment>
<sequence>MEAINQFVLTVPLWLQVPLVLVLAVPLATVAAVALVRVVDTVSLAGERAWQAATGPDRAGD</sequence>
<dbReference type="RefSeq" id="WP_259428204.1">
    <property type="nucleotide sequence ID" value="NZ_JANWTC010000008.1"/>
</dbReference>
<evidence type="ECO:0008006" key="4">
    <source>
        <dbReference type="Google" id="ProtNLM"/>
    </source>
</evidence>
<accession>A0ABT2FY28</accession>
<gene>
    <name evidence="2" type="ORF">NYP18_10795</name>
</gene>
<name>A0ABT2FY28_9CORY</name>
<evidence type="ECO:0000313" key="3">
    <source>
        <dbReference type="Proteomes" id="UP001205965"/>
    </source>
</evidence>
<keyword evidence="1" id="KW-0812">Transmembrane</keyword>
<evidence type="ECO:0000313" key="2">
    <source>
        <dbReference type="EMBL" id="MCS5480141.1"/>
    </source>
</evidence>
<keyword evidence="1" id="KW-1133">Transmembrane helix</keyword>
<keyword evidence="3" id="KW-1185">Reference proteome</keyword>
<keyword evidence="1" id="KW-0472">Membrane</keyword>
<protein>
    <recommendedName>
        <fullName evidence="4">Secreted protein</fullName>
    </recommendedName>
</protein>
<evidence type="ECO:0000256" key="1">
    <source>
        <dbReference type="SAM" id="Phobius"/>
    </source>
</evidence>
<dbReference type="EMBL" id="JANWTC010000008">
    <property type="protein sequence ID" value="MCS5480141.1"/>
    <property type="molecule type" value="Genomic_DNA"/>
</dbReference>
<feature type="transmembrane region" description="Helical" evidence="1">
    <location>
        <begin position="20"/>
        <end position="39"/>
    </location>
</feature>
<organism evidence="2 3">
    <name type="scientific">Corynebacterium lemuris</name>
    <dbReference type="NCBI Taxonomy" id="1859292"/>
    <lineage>
        <taxon>Bacteria</taxon>
        <taxon>Bacillati</taxon>
        <taxon>Actinomycetota</taxon>
        <taxon>Actinomycetes</taxon>
        <taxon>Mycobacteriales</taxon>
        <taxon>Corynebacteriaceae</taxon>
        <taxon>Corynebacterium</taxon>
    </lineage>
</organism>
<proteinExistence type="predicted"/>
<reference evidence="2 3" key="1">
    <citation type="submission" date="2022-08" db="EMBL/GenBank/DDBJ databases">
        <title>YIM 101645 draft genome.</title>
        <authorList>
            <person name="Chen X."/>
        </authorList>
    </citation>
    <scope>NUCLEOTIDE SEQUENCE [LARGE SCALE GENOMIC DNA]</scope>
    <source>
        <strain evidence="2 3">YIM 101645</strain>
    </source>
</reference>
<dbReference type="Proteomes" id="UP001205965">
    <property type="component" value="Unassembled WGS sequence"/>
</dbReference>